<dbReference type="Gene3D" id="1.20.120.1760">
    <property type="match status" value="1"/>
</dbReference>
<feature type="transmembrane region" description="Helical" evidence="3">
    <location>
        <begin position="138"/>
        <end position="157"/>
    </location>
</feature>
<organism evidence="4 5">
    <name type="scientific">Aidingimonas halophila</name>
    <dbReference type="NCBI Taxonomy" id="574349"/>
    <lineage>
        <taxon>Bacteria</taxon>
        <taxon>Pseudomonadati</taxon>
        <taxon>Pseudomonadota</taxon>
        <taxon>Gammaproteobacteria</taxon>
        <taxon>Oceanospirillales</taxon>
        <taxon>Halomonadaceae</taxon>
        <taxon>Aidingimonas</taxon>
    </lineage>
</organism>
<keyword evidence="1 2" id="KW-0808">Transferase</keyword>
<feature type="transmembrane region" description="Helical" evidence="3">
    <location>
        <begin position="12"/>
        <end position="33"/>
    </location>
</feature>
<dbReference type="InterPro" id="IPR043130">
    <property type="entry name" value="CDP-OH_PTrfase_TM_dom"/>
</dbReference>
<protein>
    <submittedName>
        <fullName evidence="4">Phosphatidylglycerophosphate synthase</fullName>
    </submittedName>
</protein>
<dbReference type="RefSeq" id="WP_175529849.1">
    <property type="nucleotide sequence ID" value="NZ_BMXH01000008.1"/>
</dbReference>
<evidence type="ECO:0000256" key="3">
    <source>
        <dbReference type="SAM" id="Phobius"/>
    </source>
</evidence>
<dbReference type="InterPro" id="IPR000462">
    <property type="entry name" value="CDP-OH_P_trans"/>
</dbReference>
<dbReference type="AlphaFoldDB" id="A0A1H3EAE1"/>
<keyword evidence="3" id="KW-1133">Transmembrane helix</keyword>
<evidence type="ECO:0000313" key="5">
    <source>
        <dbReference type="Proteomes" id="UP000198500"/>
    </source>
</evidence>
<evidence type="ECO:0000256" key="1">
    <source>
        <dbReference type="ARBA" id="ARBA00022679"/>
    </source>
</evidence>
<dbReference type="PROSITE" id="PS00379">
    <property type="entry name" value="CDP_ALCOHOL_P_TRANSF"/>
    <property type="match status" value="1"/>
</dbReference>
<dbReference type="GO" id="GO:0008654">
    <property type="term" value="P:phospholipid biosynthetic process"/>
    <property type="evidence" value="ECO:0007669"/>
    <property type="project" value="InterPro"/>
</dbReference>
<dbReference type="EMBL" id="FNNI01000007">
    <property type="protein sequence ID" value="SDX75625.1"/>
    <property type="molecule type" value="Genomic_DNA"/>
</dbReference>
<dbReference type="Proteomes" id="UP000198500">
    <property type="component" value="Unassembled WGS sequence"/>
</dbReference>
<proteinExistence type="inferred from homology"/>
<dbReference type="Pfam" id="PF01066">
    <property type="entry name" value="CDP-OH_P_transf"/>
    <property type="match status" value="1"/>
</dbReference>
<evidence type="ECO:0000313" key="4">
    <source>
        <dbReference type="EMBL" id="SDX75625.1"/>
    </source>
</evidence>
<feature type="transmembrane region" description="Helical" evidence="3">
    <location>
        <begin position="220"/>
        <end position="241"/>
    </location>
</feature>
<keyword evidence="5" id="KW-1185">Reference proteome</keyword>
<comment type="similarity">
    <text evidence="2">Belongs to the CDP-alcohol phosphatidyltransferase class-I family.</text>
</comment>
<reference evidence="4 5" key="1">
    <citation type="submission" date="2016-10" db="EMBL/GenBank/DDBJ databases">
        <authorList>
            <person name="de Groot N.N."/>
        </authorList>
    </citation>
    <scope>NUCLEOTIDE SEQUENCE [LARGE SCALE GENOMIC DNA]</scope>
    <source>
        <strain evidence="4 5">DSM 19219</strain>
    </source>
</reference>
<dbReference type="STRING" id="574349.SAMN05443545_10759"/>
<accession>A0A1H3EAE1</accession>
<feature type="transmembrane region" description="Helical" evidence="3">
    <location>
        <begin position="45"/>
        <end position="68"/>
    </location>
</feature>
<keyword evidence="3" id="KW-0812">Transmembrane</keyword>
<feature type="transmembrane region" description="Helical" evidence="3">
    <location>
        <begin position="80"/>
        <end position="100"/>
    </location>
</feature>
<feature type="transmembrane region" description="Helical" evidence="3">
    <location>
        <begin position="106"/>
        <end position="126"/>
    </location>
</feature>
<sequence length="249" mass="27434">MARRFAIRPGTLVPIAHSAVRELGAGLLIVALLTEIVRLLTTAPITLHLGVGSLYLGMAGLLLGWWPTGRSGFGWANRITLLRGVLIAIFTGLLWMPTLLTRHVELVMGIALVALLLDGVDGWVARRTATTSTFGARFDMELDAFFILMLCVAVMQLDKVAPWILAIGALRYLFVAASWAWPWLRADLPESRRRKTFCVWQVITLLVILLPFISETTATGLAALSLLLLSSSFLIDGLWLYRQHTVNAT</sequence>
<keyword evidence="3" id="KW-0472">Membrane</keyword>
<gene>
    <name evidence="4" type="ORF">SAMN05443545_10759</name>
</gene>
<feature type="transmembrane region" description="Helical" evidence="3">
    <location>
        <begin position="163"/>
        <end position="184"/>
    </location>
</feature>
<evidence type="ECO:0000256" key="2">
    <source>
        <dbReference type="RuleBase" id="RU003750"/>
    </source>
</evidence>
<name>A0A1H3EAE1_9GAMM</name>
<dbReference type="GO" id="GO:0016780">
    <property type="term" value="F:phosphotransferase activity, for other substituted phosphate groups"/>
    <property type="evidence" value="ECO:0007669"/>
    <property type="project" value="InterPro"/>
</dbReference>
<dbReference type="InterPro" id="IPR048254">
    <property type="entry name" value="CDP_ALCOHOL_P_TRANSF_CS"/>
</dbReference>
<dbReference type="GO" id="GO:0016020">
    <property type="term" value="C:membrane"/>
    <property type="evidence" value="ECO:0007669"/>
    <property type="project" value="InterPro"/>
</dbReference>
<feature type="transmembrane region" description="Helical" evidence="3">
    <location>
        <begin position="196"/>
        <end position="214"/>
    </location>
</feature>